<evidence type="ECO:0000313" key="4">
    <source>
        <dbReference type="EMBL" id="SHM43497.1"/>
    </source>
</evidence>
<dbReference type="AlphaFoldDB" id="A0A1M7IT37"/>
<accession>A0A1M7IT37</accession>
<dbReference type="PANTHER" id="PTHR21461">
    <property type="entry name" value="GLYCOSYLTRANSFERASE FAMILY 92 PROTEIN"/>
    <property type="match status" value="1"/>
</dbReference>
<dbReference type="Proteomes" id="UP000184420">
    <property type="component" value="Unassembled WGS sequence"/>
</dbReference>
<dbReference type="OrthoDB" id="671468at2"/>
<name>A0A1M7IT37_9BACT</name>
<evidence type="ECO:0000256" key="1">
    <source>
        <dbReference type="ARBA" id="ARBA00004167"/>
    </source>
</evidence>
<dbReference type="Gene3D" id="3.90.550.10">
    <property type="entry name" value="Spore Coat Polysaccharide Biosynthesis Protein SpsA, Chain A"/>
    <property type="match status" value="1"/>
</dbReference>
<reference evidence="4 5" key="1">
    <citation type="submission" date="2016-11" db="EMBL/GenBank/DDBJ databases">
        <authorList>
            <person name="Jaros S."/>
            <person name="Januszkiewicz K."/>
            <person name="Wedrychowicz H."/>
        </authorList>
    </citation>
    <scope>NUCLEOTIDE SEQUENCE [LARGE SCALE GENOMIC DNA]</scope>
    <source>
        <strain evidence="4 5">DSM 27406</strain>
    </source>
</reference>
<proteinExistence type="predicted"/>
<evidence type="ECO:0000256" key="2">
    <source>
        <dbReference type="ARBA" id="ARBA00022692"/>
    </source>
</evidence>
<dbReference type="GO" id="GO:0016020">
    <property type="term" value="C:membrane"/>
    <property type="evidence" value="ECO:0007669"/>
    <property type="project" value="UniProtKB-SubCell"/>
</dbReference>
<dbReference type="GO" id="GO:0005737">
    <property type="term" value="C:cytoplasm"/>
    <property type="evidence" value="ECO:0007669"/>
    <property type="project" value="TreeGrafter"/>
</dbReference>
<dbReference type="RefSeq" id="WP_073084894.1">
    <property type="nucleotide sequence ID" value="NZ_FRBL01000008.1"/>
</dbReference>
<keyword evidence="3" id="KW-0472">Membrane</keyword>
<dbReference type="PANTHER" id="PTHR21461:SF69">
    <property type="entry name" value="GLYCOSYLTRANSFERASE FAMILY 92 PROTEIN"/>
    <property type="match status" value="1"/>
</dbReference>
<comment type="subcellular location">
    <subcellularLocation>
        <location evidence="1">Membrane</location>
        <topology evidence="1">Single-pass membrane protein</topology>
    </subcellularLocation>
</comment>
<evidence type="ECO:0000256" key="3">
    <source>
        <dbReference type="ARBA" id="ARBA00022989"/>
    </source>
</evidence>
<keyword evidence="5" id="KW-1185">Reference proteome</keyword>
<organism evidence="4 5">
    <name type="scientific">Chitinophaga jiangningensis</name>
    <dbReference type="NCBI Taxonomy" id="1419482"/>
    <lineage>
        <taxon>Bacteria</taxon>
        <taxon>Pseudomonadati</taxon>
        <taxon>Bacteroidota</taxon>
        <taxon>Chitinophagia</taxon>
        <taxon>Chitinophagales</taxon>
        <taxon>Chitinophagaceae</taxon>
        <taxon>Chitinophaga</taxon>
    </lineage>
</organism>
<protein>
    <submittedName>
        <fullName evidence="4">Glycosyl transferase family 2</fullName>
    </submittedName>
</protein>
<dbReference type="EMBL" id="FRBL01000008">
    <property type="protein sequence ID" value="SHM43497.1"/>
    <property type="molecule type" value="Genomic_DNA"/>
</dbReference>
<dbReference type="Pfam" id="PF13704">
    <property type="entry name" value="Glyco_tranf_2_4"/>
    <property type="match status" value="1"/>
</dbReference>
<dbReference type="SUPFAM" id="SSF53448">
    <property type="entry name" value="Nucleotide-diphospho-sugar transferases"/>
    <property type="match status" value="1"/>
</dbReference>
<dbReference type="GO" id="GO:0016757">
    <property type="term" value="F:glycosyltransferase activity"/>
    <property type="evidence" value="ECO:0007669"/>
    <property type="project" value="TreeGrafter"/>
</dbReference>
<dbReference type="InterPro" id="IPR029044">
    <property type="entry name" value="Nucleotide-diphossugar_trans"/>
</dbReference>
<keyword evidence="2" id="KW-0812">Transmembrane</keyword>
<dbReference type="STRING" id="1419482.SAMN05444266_10873"/>
<evidence type="ECO:0000313" key="5">
    <source>
        <dbReference type="Proteomes" id="UP000184420"/>
    </source>
</evidence>
<sequence>MTITLFTITRNTAHRLEEWIAFHSSIGIDEIIIYLDHPTDNSIQLLQKLQHQYNITYKVLPPDGAYLDGRFGSEYIKWLQEHGNPLENAPHIKRQFNAIKTILSSLKVKYEGQNHWTAFIDVDEFLVPQKTTKIKEIIEKYQRFYSRIVAFDYRFELPKDIFIPFIEQCTIRRPVTQMTEHWPTRKSIIRTTYHTEIKCLHDLDQSPYLIIDDELKLYHYREQASFPADTYFIEDRRALILKQQLT</sequence>
<gene>
    <name evidence="4" type="ORF">SAMN05444266_10873</name>
</gene>
<keyword evidence="3" id="KW-1133">Transmembrane helix</keyword>
<keyword evidence="4" id="KW-0808">Transferase</keyword>